<proteinExistence type="inferred from homology"/>
<dbReference type="EC" id="5.4.99.-" evidence="5"/>
<dbReference type="Pfam" id="PF00849">
    <property type="entry name" value="PseudoU_synth_2"/>
    <property type="match status" value="1"/>
</dbReference>
<comment type="function">
    <text evidence="5">Responsible for synthesis of pseudouridine from uracil.</text>
</comment>
<dbReference type="Gene3D" id="3.30.2350.10">
    <property type="entry name" value="Pseudouridine synthase"/>
    <property type="match status" value="1"/>
</dbReference>
<protein>
    <recommendedName>
        <fullName evidence="5">Pseudouridine synthase</fullName>
        <ecNumber evidence="5">5.4.99.-</ecNumber>
    </recommendedName>
</protein>
<accession>A0A5K7YUL6</accession>
<keyword evidence="4" id="KW-0694">RNA-binding</keyword>
<organism evidence="7 8">
    <name type="scientific">Desulfosarcina alkanivorans</name>
    <dbReference type="NCBI Taxonomy" id="571177"/>
    <lineage>
        <taxon>Bacteria</taxon>
        <taxon>Pseudomonadati</taxon>
        <taxon>Thermodesulfobacteriota</taxon>
        <taxon>Desulfobacteria</taxon>
        <taxon>Desulfobacterales</taxon>
        <taxon>Desulfosarcinaceae</taxon>
        <taxon>Desulfosarcina</taxon>
    </lineage>
</organism>
<dbReference type="GO" id="GO:0003723">
    <property type="term" value="F:RNA binding"/>
    <property type="evidence" value="ECO:0007669"/>
    <property type="project" value="UniProtKB-KW"/>
</dbReference>
<evidence type="ECO:0000256" key="1">
    <source>
        <dbReference type="ARBA" id="ARBA00010876"/>
    </source>
</evidence>
<dbReference type="InterPro" id="IPR002942">
    <property type="entry name" value="S4_RNA-bd"/>
</dbReference>
<evidence type="ECO:0000313" key="7">
    <source>
        <dbReference type="EMBL" id="BBO71723.1"/>
    </source>
</evidence>
<comment type="catalytic activity">
    <reaction evidence="5">
        <text>a uridine in RNA = a pseudouridine in RNA</text>
        <dbReference type="Rhea" id="RHEA:48348"/>
        <dbReference type="Rhea" id="RHEA-COMP:12068"/>
        <dbReference type="Rhea" id="RHEA-COMP:12069"/>
        <dbReference type="ChEBI" id="CHEBI:65314"/>
        <dbReference type="ChEBI" id="CHEBI:65315"/>
    </reaction>
</comment>
<dbReference type="SMART" id="SM00363">
    <property type="entry name" value="S4"/>
    <property type="match status" value="1"/>
</dbReference>
<comment type="similarity">
    <text evidence="1 5">Belongs to the pseudouridine synthase RluA family.</text>
</comment>
<evidence type="ECO:0000313" key="8">
    <source>
        <dbReference type="Proteomes" id="UP000427906"/>
    </source>
</evidence>
<sequence>MSNPPSSFSFCVRPAQAGVRLDVLVAAEVNQCSRSFAAALIRKGCIAVDGAVKKPRYPLRAGETVSGTIPAPEHIDSLPEDIPLQILYEDAELLVLNKAAGMVVHPAPGHPGGTLVNALMHHCSDLAGISGTVRPGIVHRLDKDTSGALVVAKNSRSMHHLAGQFKSRRVRKNYLALVYGIPKSNSGSIDQPIGRHPVERKKMSVTTHTPRSALTHWQVRETFSGASLLDLDIRTGRTHQIRVHCKFMGHPLIGDPIYGRRGERKRLADTSIGMRRAVIDIHRQMLHAWRISFDHPTTGRRMKLEAALPEDMAQLIDRFRILSASEKAQE</sequence>
<dbReference type="CDD" id="cd02869">
    <property type="entry name" value="PseudoU_synth_RluA_like"/>
    <property type="match status" value="1"/>
</dbReference>
<dbReference type="PROSITE" id="PS01129">
    <property type="entry name" value="PSI_RLU"/>
    <property type="match status" value="1"/>
</dbReference>
<dbReference type="InterPro" id="IPR006224">
    <property type="entry name" value="PsdUridine_synth_RluA-like_CS"/>
</dbReference>
<evidence type="ECO:0000256" key="4">
    <source>
        <dbReference type="PROSITE-ProRule" id="PRU00182"/>
    </source>
</evidence>
<dbReference type="PANTHER" id="PTHR21600:SF44">
    <property type="entry name" value="RIBOSOMAL LARGE SUBUNIT PSEUDOURIDINE SYNTHASE D"/>
    <property type="match status" value="1"/>
</dbReference>
<dbReference type="PANTHER" id="PTHR21600">
    <property type="entry name" value="MITOCHONDRIAL RNA PSEUDOURIDINE SYNTHASE"/>
    <property type="match status" value="1"/>
</dbReference>
<feature type="domain" description="RNA-binding S4" evidence="6">
    <location>
        <begin position="19"/>
        <end position="83"/>
    </location>
</feature>
<evidence type="ECO:0000259" key="6">
    <source>
        <dbReference type="SMART" id="SM00363"/>
    </source>
</evidence>
<dbReference type="RefSeq" id="WP_155319519.1">
    <property type="nucleotide sequence ID" value="NZ_AP021874.1"/>
</dbReference>
<dbReference type="EMBL" id="AP021874">
    <property type="protein sequence ID" value="BBO71723.1"/>
    <property type="molecule type" value="Genomic_DNA"/>
</dbReference>
<evidence type="ECO:0000256" key="5">
    <source>
        <dbReference type="RuleBase" id="RU362028"/>
    </source>
</evidence>
<dbReference type="InterPro" id="IPR006145">
    <property type="entry name" value="PsdUridine_synth_RsuA/RluA"/>
</dbReference>
<keyword evidence="8" id="KW-1185">Reference proteome</keyword>
<keyword evidence="2 5" id="KW-0413">Isomerase</keyword>
<dbReference type="AlphaFoldDB" id="A0A5K7YUL6"/>
<name>A0A5K7YUL6_9BACT</name>
<dbReference type="CDD" id="cd00165">
    <property type="entry name" value="S4"/>
    <property type="match status" value="1"/>
</dbReference>
<dbReference type="InterPro" id="IPR036986">
    <property type="entry name" value="S4_RNA-bd_sf"/>
</dbReference>
<dbReference type="InterPro" id="IPR020103">
    <property type="entry name" value="PsdUridine_synth_cat_dom_sf"/>
</dbReference>
<dbReference type="OrthoDB" id="128480at2"/>
<evidence type="ECO:0000256" key="2">
    <source>
        <dbReference type="ARBA" id="ARBA00023235"/>
    </source>
</evidence>
<evidence type="ECO:0000256" key="3">
    <source>
        <dbReference type="PIRSR" id="PIRSR606225-1"/>
    </source>
</evidence>
<feature type="active site" evidence="3">
    <location>
        <position position="142"/>
    </location>
</feature>
<dbReference type="SUPFAM" id="SSF55174">
    <property type="entry name" value="Alpha-L RNA-binding motif"/>
    <property type="match status" value="1"/>
</dbReference>
<dbReference type="KEGG" id="dalk:DSCA_56530"/>
<dbReference type="PROSITE" id="PS50889">
    <property type="entry name" value="S4"/>
    <property type="match status" value="1"/>
</dbReference>
<gene>
    <name evidence="7" type="primary">rluD</name>
    <name evidence="7" type="ORF">DSCA_56530</name>
</gene>
<dbReference type="InterPro" id="IPR050188">
    <property type="entry name" value="RluA_PseudoU_synthase"/>
</dbReference>
<dbReference type="Proteomes" id="UP000427906">
    <property type="component" value="Chromosome"/>
</dbReference>
<dbReference type="GO" id="GO:0120159">
    <property type="term" value="F:rRNA pseudouridine synthase activity"/>
    <property type="evidence" value="ECO:0007669"/>
    <property type="project" value="UniProtKB-ARBA"/>
</dbReference>
<dbReference type="Pfam" id="PF01479">
    <property type="entry name" value="S4"/>
    <property type="match status" value="1"/>
</dbReference>
<dbReference type="Gene3D" id="3.10.290.10">
    <property type="entry name" value="RNA-binding S4 domain"/>
    <property type="match status" value="1"/>
</dbReference>
<dbReference type="InterPro" id="IPR006225">
    <property type="entry name" value="PsdUridine_synth_RluC/D"/>
</dbReference>
<reference evidence="7 8" key="1">
    <citation type="submission" date="2019-11" db="EMBL/GenBank/DDBJ databases">
        <title>Comparative genomics of hydrocarbon-degrading Desulfosarcina strains.</title>
        <authorList>
            <person name="Watanabe M."/>
            <person name="Kojima H."/>
            <person name="Fukui M."/>
        </authorList>
    </citation>
    <scope>NUCLEOTIDE SEQUENCE [LARGE SCALE GENOMIC DNA]</scope>
    <source>
        <strain evidence="7 8">PL12</strain>
    </source>
</reference>
<dbReference type="GO" id="GO:0000455">
    <property type="term" value="P:enzyme-directed rRNA pseudouridine synthesis"/>
    <property type="evidence" value="ECO:0007669"/>
    <property type="project" value="UniProtKB-ARBA"/>
</dbReference>
<dbReference type="NCBIfam" id="TIGR00005">
    <property type="entry name" value="rluA_subfam"/>
    <property type="match status" value="1"/>
</dbReference>
<dbReference type="SUPFAM" id="SSF55120">
    <property type="entry name" value="Pseudouridine synthase"/>
    <property type="match status" value="1"/>
</dbReference>